<protein>
    <recommendedName>
        <fullName evidence="1">Fido domain-containing protein</fullName>
    </recommendedName>
</protein>
<dbReference type="PROSITE" id="PS51459">
    <property type="entry name" value="FIDO"/>
    <property type="match status" value="1"/>
</dbReference>
<dbReference type="Proteomes" id="UP000034794">
    <property type="component" value="Unassembled WGS sequence"/>
</dbReference>
<organism evidence="2 3">
    <name type="scientific">Candidatus Collierbacteria bacterium GW2011_GWA2_46_26</name>
    <dbReference type="NCBI Taxonomy" id="1618381"/>
    <lineage>
        <taxon>Bacteria</taxon>
        <taxon>Candidatus Collieribacteriota</taxon>
    </lineage>
</organism>
<evidence type="ECO:0000259" key="1">
    <source>
        <dbReference type="PROSITE" id="PS51459"/>
    </source>
</evidence>
<sequence length="250" mass="28842">MIEFGMSIEGELTSESLDLPQVRINRVKNQREWEETHEVTFGLAFEVRVSQIRNQIYKGYSKLVGQAPDEVRAYREKSQVRFGDKVVEFEYVGKEMVAERTDQYFQLMDELYYELRSCPEDKIEAATFRFIAVMNTLGMLIHPYSDGNGQTLRLLSLSYLHELVPETSKLFFPYKSMASAEGFAFRLGFVWIDNSSDPVAIGRSLTDMVDKKTTFCLVEDIKNNLKNWISLDSSFYAALELKNQSKGVRV</sequence>
<dbReference type="SUPFAM" id="SSF140931">
    <property type="entry name" value="Fic-like"/>
    <property type="match status" value="1"/>
</dbReference>
<comment type="caution">
    <text evidence="2">The sequence shown here is derived from an EMBL/GenBank/DDBJ whole genome shotgun (WGS) entry which is preliminary data.</text>
</comment>
<dbReference type="InterPro" id="IPR036597">
    <property type="entry name" value="Fido-like_dom_sf"/>
</dbReference>
<reference evidence="2 3" key="1">
    <citation type="journal article" date="2015" name="Nature">
        <title>rRNA introns, odd ribosomes, and small enigmatic genomes across a large radiation of phyla.</title>
        <authorList>
            <person name="Brown C.T."/>
            <person name="Hug L.A."/>
            <person name="Thomas B.C."/>
            <person name="Sharon I."/>
            <person name="Castelle C.J."/>
            <person name="Singh A."/>
            <person name="Wilkins M.J."/>
            <person name="Williams K.H."/>
            <person name="Banfield J.F."/>
        </authorList>
    </citation>
    <scope>NUCLEOTIDE SEQUENCE [LARGE SCALE GENOMIC DNA]</scope>
</reference>
<proteinExistence type="predicted"/>
<feature type="domain" description="Fido" evidence="1">
    <location>
        <begin position="51"/>
        <end position="211"/>
    </location>
</feature>
<dbReference type="EMBL" id="LCMI01000003">
    <property type="protein sequence ID" value="KKU33550.1"/>
    <property type="molecule type" value="Genomic_DNA"/>
</dbReference>
<name>A0A0G1SJM6_9BACT</name>
<accession>A0A0G1SJM6</accession>
<dbReference type="Gene3D" id="1.10.3290.10">
    <property type="entry name" value="Fido-like domain"/>
    <property type="match status" value="1"/>
</dbReference>
<dbReference type="AlphaFoldDB" id="A0A0G1SJM6"/>
<evidence type="ECO:0000313" key="3">
    <source>
        <dbReference type="Proteomes" id="UP000034794"/>
    </source>
</evidence>
<evidence type="ECO:0000313" key="2">
    <source>
        <dbReference type="EMBL" id="KKU33550.1"/>
    </source>
</evidence>
<dbReference type="InterPro" id="IPR003812">
    <property type="entry name" value="Fido"/>
</dbReference>
<dbReference type="Pfam" id="PF02661">
    <property type="entry name" value="Fic"/>
    <property type="match status" value="1"/>
</dbReference>
<gene>
    <name evidence="2" type="ORF">UX47_C0003G0073</name>
</gene>